<gene>
    <name evidence="2" type="ORF">MTR67_011885</name>
</gene>
<evidence type="ECO:0000313" key="2">
    <source>
        <dbReference type="EMBL" id="WMV18500.1"/>
    </source>
</evidence>
<sequence>MLRYQGRLCVPKVSTLRQKIPAEAHNSRYSIHPGAIKMYRDLREVFWWNDMKRDIADFVAKFPNCQQGVMRFGNKGKLSPTYVGLYNILKKVSKVAYE</sequence>
<dbReference type="Gene3D" id="1.10.340.70">
    <property type="match status" value="1"/>
</dbReference>
<dbReference type="InterPro" id="IPR041588">
    <property type="entry name" value="Integrase_H2C2"/>
</dbReference>
<accession>A0AAF0QA94</accession>
<feature type="domain" description="Integrase zinc-binding" evidence="1">
    <location>
        <begin position="15"/>
        <end position="67"/>
    </location>
</feature>
<dbReference type="EMBL" id="CP133614">
    <property type="protein sequence ID" value="WMV18500.1"/>
    <property type="molecule type" value="Genomic_DNA"/>
</dbReference>
<dbReference type="Proteomes" id="UP001234989">
    <property type="component" value="Chromosome 3"/>
</dbReference>
<dbReference type="Pfam" id="PF17921">
    <property type="entry name" value="Integrase_H2C2"/>
    <property type="match status" value="1"/>
</dbReference>
<keyword evidence="3" id="KW-1185">Reference proteome</keyword>
<evidence type="ECO:0000313" key="3">
    <source>
        <dbReference type="Proteomes" id="UP001234989"/>
    </source>
</evidence>
<name>A0AAF0QA94_SOLVR</name>
<reference evidence="2" key="1">
    <citation type="submission" date="2023-08" db="EMBL/GenBank/DDBJ databases">
        <title>A de novo genome assembly of Solanum verrucosum Schlechtendal, a Mexican diploid species geographically isolated from the other diploid A-genome species in potato relatives.</title>
        <authorList>
            <person name="Hosaka K."/>
        </authorList>
    </citation>
    <scope>NUCLEOTIDE SEQUENCE</scope>
    <source>
        <tissue evidence="2">Young leaves</tissue>
    </source>
</reference>
<protein>
    <recommendedName>
        <fullName evidence="1">Integrase zinc-binding domain-containing protein</fullName>
    </recommendedName>
</protein>
<organism evidence="2 3">
    <name type="scientific">Solanum verrucosum</name>
    <dbReference type="NCBI Taxonomy" id="315347"/>
    <lineage>
        <taxon>Eukaryota</taxon>
        <taxon>Viridiplantae</taxon>
        <taxon>Streptophyta</taxon>
        <taxon>Embryophyta</taxon>
        <taxon>Tracheophyta</taxon>
        <taxon>Spermatophyta</taxon>
        <taxon>Magnoliopsida</taxon>
        <taxon>eudicotyledons</taxon>
        <taxon>Gunneridae</taxon>
        <taxon>Pentapetalae</taxon>
        <taxon>asterids</taxon>
        <taxon>lamiids</taxon>
        <taxon>Solanales</taxon>
        <taxon>Solanaceae</taxon>
        <taxon>Solanoideae</taxon>
        <taxon>Solaneae</taxon>
        <taxon>Solanum</taxon>
    </lineage>
</organism>
<evidence type="ECO:0000259" key="1">
    <source>
        <dbReference type="Pfam" id="PF17921"/>
    </source>
</evidence>
<dbReference type="AlphaFoldDB" id="A0AAF0QA94"/>
<proteinExistence type="predicted"/>